<dbReference type="EMBL" id="LPDO01000019">
    <property type="protein sequence ID" value="KVT61019.1"/>
    <property type="molecule type" value="Genomic_DNA"/>
</dbReference>
<dbReference type="Pfam" id="PF00450">
    <property type="entry name" value="Peptidase_S10"/>
    <property type="match status" value="1"/>
</dbReference>
<dbReference type="Gene3D" id="3.40.50.1820">
    <property type="entry name" value="alpha/beta hydrolase"/>
    <property type="match status" value="1"/>
</dbReference>
<keyword evidence="1" id="KW-0121">Carboxypeptidase</keyword>
<dbReference type="RefSeq" id="WP_059925809.1">
    <property type="nucleotide sequence ID" value="NZ_LPDO01000019.1"/>
</dbReference>
<evidence type="ECO:0000256" key="3">
    <source>
        <dbReference type="ARBA" id="ARBA00022729"/>
    </source>
</evidence>
<proteinExistence type="predicted"/>
<name>A0AAW3NJI0_9BURK</name>
<evidence type="ECO:0000313" key="7">
    <source>
        <dbReference type="Proteomes" id="UP000056732"/>
    </source>
</evidence>
<dbReference type="InterPro" id="IPR001563">
    <property type="entry name" value="Peptidase_S10"/>
</dbReference>
<dbReference type="PANTHER" id="PTHR11802">
    <property type="entry name" value="SERINE PROTEASE FAMILY S10 SERINE CARBOXYPEPTIDASE"/>
    <property type="match status" value="1"/>
</dbReference>
<evidence type="ECO:0000256" key="1">
    <source>
        <dbReference type="ARBA" id="ARBA00022645"/>
    </source>
</evidence>
<dbReference type="SUPFAM" id="SSF53474">
    <property type="entry name" value="alpha/beta-Hydrolases"/>
    <property type="match status" value="1"/>
</dbReference>
<gene>
    <name evidence="6" type="ORF">WK53_24260</name>
</gene>
<dbReference type="InterPro" id="IPR029058">
    <property type="entry name" value="AB_hydrolase_fold"/>
</dbReference>
<dbReference type="AlphaFoldDB" id="A0AAW3NJI0"/>
<evidence type="ECO:0000256" key="2">
    <source>
        <dbReference type="ARBA" id="ARBA00022670"/>
    </source>
</evidence>
<evidence type="ECO:0000313" key="6">
    <source>
        <dbReference type="EMBL" id="KVT61019.1"/>
    </source>
</evidence>
<reference evidence="6 7" key="1">
    <citation type="submission" date="2015-11" db="EMBL/GenBank/DDBJ databases">
        <title>Expanding the genomic diversity of Burkholderia species for the development of highly accurate diagnostics.</title>
        <authorList>
            <person name="Sahl J."/>
            <person name="Keim P."/>
            <person name="Wagner D."/>
        </authorList>
    </citation>
    <scope>NUCLEOTIDE SEQUENCE [LARGE SCALE GENOMIC DNA]</scope>
    <source>
        <strain evidence="6 7">MSMB1137WGS</strain>
    </source>
</reference>
<accession>A0AAW3NJI0</accession>
<keyword evidence="2" id="KW-0645">Protease</keyword>
<dbReference type="Proteomes" id="UP000056732">
    <property type="component" value="Unassembled WGS sequence"/>
</dbReference>
<comment type="caution">
    <text evidence="6">The sequence shown here is derived from an EMBL/GenBank/DDBJ whole genome shotgun (WGS) entry which is preliminary data.</text>
</comment>
<keyword evidence="4" id="KW-0378">Hydrolase</keyword>
<dbReference type="GO" id="GO:0004185">
    <property type="term" value="F:serine-type carboxypeptidase activity"/>
    <property type="evidence" value="ECO:0007669"/>
    <property type="project" value="InterPro"/>
</dbReference>
<organism evidence="6 7">
    <name type="scientific">Burkholderia ubonensis</name>
    <dbReference type="NCBI Taxonomy" id="101571"/>
    <lineage>
        <taxon>Bacteria</taxon>
        <taxon>Pseudomonadati</taxon>
        <taxon>Pseudomonadota</taxon>
        <taxon>Betaproteobacteria</taxon>
        <taxon>Burkholderiales</taxon>
        <taxon>Burkholderiaceae</taxon>
        <taxon>Burkholderia</taxon>
        <taxon>Burkholderia cepacia complex</taxon>
    </lineage>
</organism>
<sequence length="562" mass="60622">MGNDSASSGGVYPLHHGDHISHAVPPTVNPVALSRGRDQPFFDPVAYGNGPDDSVTDTTEAAAVTHHAVTIGGRRIAYTATAGHLVTVDPSSSLPDAKIFYVAFTEDGQKEEARPVTFFYNGGPGSSAVFVLLGSFAPRRIKTSMPDFTPPAPFQMEDNPDSLLDRSDLVFINPVGTGYSAAVAPHKNRDFWGVDQDANSLKQFIKRYLTKNNRWNSPKYLFGESYGTARSCVLAYKLHEDGVDLNGITLQSSILDYRQASNPVGVLPTAAADAWYHQRLGVSPAPTDLGAFVEEVAQFARTDYLNALRKLPHPDPAVVRKLADYTGIDTATLLSWGLNIAGADARGNSLFLTTLLRARGLALGEYDGRVTGIETGIAGRIDPNSGGNDPTMTAVSGVYTAMWNSYLNEQLKFTSNSSFTDLNDQAFQNWDFSHIDPTGAQQGVDAQGNVILYTAGDLAAVMALNVDLKVLSANGFYDFVTPFYQTVLDLQQMPLEDATVRQNLSARFYPSGHMVYLDGGSRTALKHDLAAMYDRTVADTGAQLRIRALQAKKGAPEAAGHA</sequence>
<keyword evidence="3" id="KW-0732">Signal</keyword>
<dbReference type="PANTHER" id="PTHR11802:SF3">
    <property type="entry name" value="RETINOID-INDUCIBLE SERINE CARBOXYPEPTIDASE"/>
    <property type="match status" value="1"/>
</dbReference>
<keyword evidence="5" id="KW-0325">Glycoprotein</keyword>
<evidence type="ECO:0000256" key="4">
    <source>
        <dbReference type="ARBA" id="ARBA00022801"/>
    </source>
</evidence>
<protein>
    <submittedName>
        <fullName evidence="6">Peptidase S1</fullName>
    </submittedName>
</protein>
<evidence type="ECO:0000256" key="5">
    <source>
        <dbReference type="ARBA" id="ARBA00023180"/>
    </source>
</evidence>
<dbReference type="GO" id="GO:0006508">
    <property type="term" value="P:proteolysis"/>
    <property type="evidence" value="ECO:0007669"/>
    <property type="project" value="UniProtKB-KW"/>
</dbReference>